<evidence type="ECO:0000256" key="1">
    <source>
        <dbReference type="ARBA" id="ARBA00004141"/>
    </source>
</evidence>
<dbReference type="eggNOG" id="KOG2952">
    <property type="taxonomic scope" value="Eukaryota"/>
</dbReference>
<feature type="compositionally biased region" description="Basic and acidic residues" evidence="7">
    <location>
        <begin position="22"/>
        <end position="32"/>
    </location>
</feature>
<evidence type="ECO:0000313" key="12">
    <source>
        <dbReference type="WBParaSite" id="BXY_0028200.1"/>
    </source>
</evidence>
<dbReference type="GO" id="GO:0005783">
    <property type="term" value="C:endoplasmic reticulum"/>
    <property type="evidence" value="ECO:0007669"/>
    <property type="project" value="TreeGrafter"/>
</dbReference>
<dbReference type="EMBL" id="CAJFDI010000004">
    <property type="protein sequence ID" value="CAD5226060.1"/>
    <property type="molecule type" value="Genomic_DNA"/>
</dbReference>
<feature type="compositionally biased region" description="Polar residues" evidence="7">
    <location>
        <begin position="1"/>
        <end position="14"/>
    </location>
</feature>
<protein>
    <submittedName>
        <fullName evidence="9">(pine wood nematode) hypothetical protein</fullName>
    </submittedName>
</protein>
<accession>A0A1I7RHV3</accession>
<dbReference type="OrthoDB" id="340608at2759"/>
<evidence type="ECO:0000256" key="7">
    <source>
        <dbReference type="SAM" id="MobiDB-lite"/>
    </source>
</evidence>
<dbReference type="PANTHER" id="PTHR10926:SF0">
    <property type="entry name" value="CDC50, ISOFORM A"/>
    <property type="match status" value="1"/>
</dbReference>
<dbReference type="Proteomes" id="UP000582659">
    <property type="component" value="Unassembled WGS sequence"/>
</dbReference>
<evidence type="ECO:0000256" key="6">
    <source>
        <dbReference type="PIRNR" id="PIRNR015840"/>
    </source>
</evidence>
<sequence>MPPLQSSQVQDGQPTTTTTETETDKKLKNKPNDSKLRQQKLPAWQPILTAFTAIPTVFLIGFLFIPIGVVLFVYANKVYEQVIPYDNCGPGLCDVPFQIDESLNERVFFYYQLKNYFQNHRRYVKSRSDRQLAGIDLGDVGECSPYDFAQGTSTKILPCGAIANSMFNDTFQILREDGITPVTWTYEGVVWSVDQDVKFRNPPNSGVEDLCNQFRPYSRPPNWKTDLCRLDPLNANNTGLQNVDFIVWMRTAALPSFRKLYRIMYDGIPQGRYILRIQNNYNISMFNGKKSFVISTTSWAGGKNTFLGIAYIVIGSICVILGCIFTFIHLKFGHSFAEMADVTSGVRAQ</sequence>
<dbReference type="Pfam" id="PF03381">
    <property type="entry name" value="CDC50"/>
    <property type="match status" value="1"/>
</dbReference>
<comment type="similarity">
    <text evidence="2 6">Belongs to the CDC50/LEM3 family.</text>
</comment>
<evidence type="ECO:0000256" key="3">
    <source>
        <dbReference type="ARBA" id="ARBA00022692"/>
    </source>
</evidence>
<organism evidence="10 12">
    <name type="scientific">Bursaphelenchus xylophilus</name>
    <name type="common">Pinewood nematode worm</name>
    <name type="synonym">Aphelenchoides xylophilus</name>
    <dbReference type="NCBI Taxonomy" id="6326"/>
    <lineage>
        <taxon>Eukaryota</taxon>
        <taxon>Metazoa</taxon>
        <taxon>Ecdysozoa</taxon>
        <taxon>Nematoda</taxon>
        <taxon>Chromadorea</taxon>
        <taxon>Rhabditida</taxon>
        <taxon>Tylenchina</taxon>
        <taxon>Tylenchomorpha</taxon>
        <taxon>Aphelenchoidea</taxon>
        <taxon>Aphelenchoididae</taxon>
        <taxon>Bursaphelenchus</taxon>
    </lineage>
</organism>
<comment type="subcellular location">
    <subcellularLocation>
        <location evidence="1">Membrane</location>
        <topology evidence="1">Multi-pass membrane protein</topology>
    </subcellularLocation>
</comment>
<evidence type="ECO:0000256" key="8">
    <source>
        <dbReference type="SAM" id="Phobius"/>
    </source>
</evidence>
<feature type="transmembrane region" description="Helical" evidence="8">
    <location>
        <begin position="306"/>
        <end position="330"/>
    </location>
</feature>
<evidence type="ECO:0000256" key="4">
    <source>
        <dbReference type="ARBA" id="ARBA00022989"/>
    </source>
</evidence>
<dbReference type="SMR" id="A0A1I7RHV3"/>
<dbReference type="GO" id="GO:0005794">
    <property type="term" value="C:Golgi apparatus"/>
    <property type="evidence" value="ECO:0007669"/>
    <property type="project" value="TreeGrafter"/>
</dbReference>
<dbReference type="InterPro" id="IPR005045">
    <property type="entry name" value="CDC50/LEM3_fam"/>
</dbReference>
<dbReference type="PANTHER" id="PTHR10926">
    <property type="entry name" value="CELL CYCLE CONTROL PROTEIN 50"/>
    <property type="match status" value="1"/>
</dbReference>
<keyword evidence="4 8" id="KW-1133">Transmembrane helix</keyword>
<dbReference type="Proteomes" id="UP000659654">
    <property type="component" value="Unassembled WGS sequence"/>
</dbReference>
<name>A0A1I7RHV3_BURXY</name>
<dbReference type="WBParaSite" id="BXY_0028200.1">
    <property type="protein sequence ID" value="BXY_0028200.1"/>
    <property type="gene ID" value="BXY_0028200"/>
</dbReference>
<feature type="region of interest" description="Disordered" evidence="7">
    <location>
        <begin position="1"/>
        <end position="32"/>
    </location>
</feature>
<keyword evidence="11" id="KW-1185">Reference proteome</keyword>
<evidence type="ECO:0000313" key="9">
    <source>
        <dbReference type="EMBL" id="CAD5226060.1"/>
    </source>
</evidence>
<dbReference type="EMBL" id="CAJFCV020000004">
    <property type="protein sequence ID" value="CAG9115349.1"/>
    <property type="molecule type" value="Genomic_DNA"/>
</dbReference>
<evidence type="ECO:0000313" key="11">
    <source>
        <dbReference type="Proteomes" id="UP000659654"/>
    </source>
</evidence>
<reference evidence="12" key="1">
    <citation type="submission" date="2016-11" db="UniProtKB">
        <authorList>
            <consortium name="WormBaseParasite"/>
        </authorList>
    </citation>
    <scope>IDENTIFICATION</scope>
</reference>
<reference evidence="9" key="2">
    <citation type="submission" date="2020-09" db="EMBL/GenBank/DDBJ databases">
        <authorList>
            <person name="Kikuchi T."/>
        </authorList>
    </citation>
    <scope>NUCLEOTIDE SEQUENCE</scope>
    <source>
        <strain evidence="9">Ka4C1</strain>
    </source>
</reference>
<evidence type="ECO:0000256" key="2">
    <source>
        <dbReference type="ARBA" id="ARBA00009457"/>
    </source>
</evidence>
<dbReference type="AlphaFoldDB" id="A0A1I7RHV3"/>
<keyword evidence="5 6" id="KW-0472">Membrane</keyword>
<dbReference type="GO" id="GO:0005886">
    <property type="term" value="C:plasma membrane"/>
    <property type="evidence" value="ECO:0007669"/>
    <property type="project" value="TreeGrafter"/>
</dbReference>
<dbReference type="Proteomes" id="UP000095284">
    <property type="component" value="Unplaced"/>
</dbReference>
<feature type="transmembrane region" description="Helical" evidence="8">
    <location>
        <begin position="47"/>
        <end position="74"/>
    </location>
</feature>
<proteinExistence type="inferred from homology"/>
<keyword evidence="3 8" id="KW-0812">Transmembrane</keyword>
<gene>
    <name evidence="9" type="ORF">BXYJ_LOCUS8856</name>
</gene>
<evidence type="ECO:0000313" key="10">
    <source>
        <dbReference type="Proteomes" id="UP000095284"/>
    </source>
</evidence>
<evidence type="ECO:0000256" key="5">
    <source>
        <dbReference type="ARBA" id="ARBA00023136"/>
    </source>
</evidence>
<dbReference type="PIRSF" id="PIRSF015840">
    <property type="entry name" value="DUF284_TM_euk"/>
    <property type="match status" value="1"/>
</dbReference>